<dbReference type="Proteomes" id="UP001556367">
    <property type="component" value="Unassembled WGS sequence"/>
</dbReference>
<evidence type="ECO:0000313" key="2">
    <source>
        <dbReference type="Proteomes" id="UP001556367"/>
    </source>
</evidence>
<dbReference type="EMBL" id="JASNQZ010000010">
    <property type="protein sequence ID" value="KAL0952356.1"/>
    <property type="molecule type" value="Genomic_DNA"/>
</dbReference>
<gene>
    <name evidence="1" type="ORF">HGRIS_006636</name>
</gene>
<comment type="caution">
    <text evidence="1">The sequence shown here is derived from an EMBL/GenBank/DDBJ whole genome shotgun (WGS) entry which is preliminary data.</text>
</comment>
<reference evidence="2" key="1">
    <citation type="submission" date="2024-06" db="EMBL/GenBank/DDBJ databases">
        <title>Multi-omics analyses provide insights into the biosynthesis of the anticancer antibiotic pleurotin in Hohenbuehelia grisea.</title>
        <authorList>
            <person name="Weaver J.A."/>
            <person name="Alberti F."/>
        </authorList>
    </citation>
    <scope>NUCLEOTIDE SEQUENCE [LARGE SCALE GENOMIC DNA]</scope>
    <source>
        <strain evidence="2">T-177</strain>
    </source>
</reference>
<accession>A0ABR3J9Y2</accession>
<sequence length="159" mass="17518">MPPLPHTGIHANDFVDTQGTRRECTSVFGSVRPNANRAPCTVSVNDTAGTGRFLLGTTTTMHMLLSLGVCFLEGRLDRYGTGQAFWRRPSSLLCVPLLRTIPKPQSILLPSTPSSYQRPSAKHRAPSLIPDRIANGREPFPPFTVEDPNPTCTFFLHVF</sequence>
<organism evidence="1 2">
    <name type="scientific">Hohenbuehelia grisea</name>
    <dbReference type="NCBI Taxonomy" id="104357"/>
    <lineage>
        <taxon>Eukaryota</taxon>
        <taxon>Fungi</taxon>
        <taxon>Dikarya</taxon>
        <taxon>Basidiomycota</taxon>
        <taxon>Agaricomycotina</taxon>
        <taxon>Agaricomycetes</taxon>
        <taxon>Agaricomycetidae</taxon>
        <taxon>Agaricales</taxon>
        <taxon>Pleurotineae</taxon>
        <taxon>Pleurotaceae</taxon>
        <taxon>Hohenbuehelia</taxon>
    </lineage>
</organism>
<evidence type="ECO:0000313" key="1">
    <source>
        <dbReference type="EMBL" id="KAL0952356.1"/>
    </source>
</evidence>
<keyword evidence="2" id="KW-1185">Reference proteome</keyword>
<name>A0ABR3J9Y2_9AGAR</name>
<protein>
    <submittedName>
        <fullName evidence="1">Uncharacterized protein</fullName>
    </submittedName>
</protein>
<proteinExistence type="predicted"/>